<keyword evidence="1" id="KW-1133">Transmembrane helix</keyword>
<feature type="transmembrane region" description="Helical" evidence="1">
    <location>
        <begin position="60"/>
        <end position="85"/>
    </location>
</feature>
<feature type="transmembrane region" description="Helical" evidence="1">
    <location>
        <begin position="7"/>
        <end position="34"/>
    </location>
</feature>
<evidence type="ECO:0000256" key="1">
    <source>
        <dbReference type="SAM" id="Phobius"/>
    </source>
</evidence>
<organism evidence="2 3">
    <name type="scientific">Limnospira platensis NIES-46</name>
    <dbReference type="NCBI Taxonomy" id="1236695"/>
    <lineage>
        <taxon>Bacteria</taxon>
        <taxon>Bacillati</taxon>
        <taxon>Cyanobacteriota</taxon>
        <taxon>Cyanophyceae</taxon>
        <taxon>Oscillatoriophycideae</taxon>
        <taxon>Oscillatoriales</taxon>
        <taxon>Sirenicapillariaceae</taxon>
        <taxon>Limnospira</taxon>
    </lineage>
</organism>
<accession>A0A5M3TDX9</accession>
<dbReference type="Proteomes" id="UP000326169">
    <property type="component" value="Unassembled WGS sequence"/>
</dbReference>
<dbReference type="EMBL" id="BIMW01000178">
    <property type="protein sequence ID" value="GCE96291.1"/>
    <property type="molecule type" value="Genomic_DNA"/>
</dbReference>
<gene>
    <name evidence="2" type="ORF">NIES46_43600</name>
</gene>
<dbReference type="GeneID" id="301685119"/>
<evidence type="ECO:0000313" key="2">
    <source>
        <dbReference type="EMBL" id="GCE96291.1"/>
    </source>
</evidence>
<keyword evidence="1" id="KW-0812">Transmembrane</keyword>
<keyword evidence="1" id="KW-0472">Membrane</keyword>
<proteinExistence type="predicted"/>
<evidence type="ECO:0000313" key="3">
    <source>
        <dbReference type="Proteomes" id="UP000326169"/>
    </source>
</evidence>
<sequence>MWIKINVILIGVSLIYMIAPLAIAILVIALANIFECSATGMDFQCPGSPWLGQLLTTMGMLHWFGVFTIENGAIIAIILTVALSVQMFLPRFIR</sequence>
<reference evidence="2 3" key="1">
    <citation type="journal article" date="2019" name="J Genomics">
        <title>The Draft Genome of a Hydrogen-producing Cyanobacterium, Arthrospira platensis NIES-46.</title>
        <authorList>
            <person name="Suzuki S."/>
            <person name="Yamaguchi H."/>
            <person name="Kawachi M."/>
        </authorList>
    </citation>
    <scope>NUCLEOTIDE SEQUENCE [LARGE SCALE GENOMIC DNA]</scope>
    <source>
        <strain evidence="2 3">NIES-46</strain>
    </source>
</reference>
<comment type="caution">
    <text evidence="2">The sequence shown here is derived from an EMBL/GenBank/DDBJ whole genome shotgun (WGS) entry which is preliminary data.</text>
</comment>
<dbReference type="RefSeq" id="WP_006618248.1">
    <property type="nucleotide sequence ID" value="NZ_BIMW01000178.1"/>
</dbReference>
<name>A0A5M3TDX9_LIMPL</name>
<protein>
    <submittedName>
        <fullName evidence="2">Uncharacterized protein</fullName>
    </submittedName>
</protein>
<keyword evidence="3" id="KW-1185">Reference proteome</keyword>